<gene>
    <name evidence="10" type="ORF">RJ639_020160</name>
</gene>
<comment type="function">
    <text evidence="9">Promotes plant cell differentiation, organogenesis and somatic embryogenesis as well as cell proliferation.</text>
</comment>
<dbReference type="AlphaFoldDB" id="A0AA89AJC2"/>
<dbReference type="GO" id="GO:0030154">
    <property type="term" value="P:cell differentiation"/>
    <property type="evidence" value="ECO:0007669"/>
    <property type="project" value="UniProtKB-UniRule"/>
</dbReference>
<evidence type="ECO:0000256" key="6">
    <source>
        <dbReference type="ARBA" id="ARBA00022729"/>
    </source>
</evidence>
<dbReference type="EMBL" id="JAVXUP010002433">
    <property type="protein sequence ID" value="KAK3003331.1"/>
    <property type="molecule type" value="Genomic_DNA"/>
</dbReference>
<evidence type="ECO:0000256" key="8">
    <source>
        <dbReference type="ARBA" id="ARBA00023030"/>
    </source>
</evidence>
<dbReference type="GO" id="GO:0005576">
    <property type="term" value="C:extracellular region"/>
    <property type="evidence" value="ECO:0007669"/>
    <property type="project" value="UniProtKB-SubCell"/>
</dbReference>
<comment type="subcellular location">
    <subcellularLocation>
        <location evidence="1 9">Secreted</location>
    </subcellularLocation>
</comment>
<feature type="signal peptide" evidence="9">
    <location>
        <begin position="1"/>
        <end position="25"/>
    </location>
</feature>
<dbReference type="PANTHER" id="PTHR33285">
    <property type="entry name" value="PHYTOSULFOKINES 3"/>
    <property type="match status" value="1"/>
</dbReference>
<dbReference type="PANTHER" id="PTHR33285:SF33">
    <property type="entry name" value="PHYTOSULFOKINE"/>
    <property type="match status" value="1"/>
</dbReference>
<comment type="similarity">
    <text evidence="2 9">Belongs to the phytosulfokine family.</text>
</comment>
<accession>A0AA89AJC2</accession>
<keyword evidence="11" id="KW-1185">Reference proteome</keyword>
<protein>
    <recommendedName>
        <fullName evidence="9">Phytosulfokine</fullName>
    </recommendedName>
    <component>
        <recommendedName>
            <fullName evidence="9">Phytosulfokine-alpha</fullName>
            <shortName evidence="9">PSK-alpha</shortName>
            <shortName evidence="9">Phytosulfokine-a</shortName>
        </recommendedName>
    </component>
    <component>
        <recommendedName>
            <fullName evidence="9">Phytosulfokine-beta</fullName>
            <shortName evidence="9">PSK-beta</shortName>
            <shortName evidence="9">Phytosulfokine-b</shortName>
        </recommendedName>
    </component>
</protein>
<feature type="chain" id="PRO_5041516129" description="Phytosulfokine" evidence="9">
    <location>
        <begin position="26"/>
        <end position="133"/>
    </location>
</feature>
<evidence type="ECO:0000256" key="9">
    <source>
        <dbReference type="RuleBase" id="RU368031"/>
    </source>
</evidence>
<dbReference type="InterPro" id="IPR009438">
    <property type="entry name" value="Phytosulfokine"/>
</dbReference>
<evidence type="ECO:0000313" key="11">
    <source>
        <dbReference type="Proteomes" id="UP001188597"/>
    </source>
</evidence>
<evidence type="ECO:0000256" key="5">
    <source>
        <dbReference type="ARBA" id="ARBA00022641"/>
    </source>
</evidence>
<evidence type="ECO:0000256" key="4">
    <source>
        <dbReference type="ARBA" id="ARBA00022525"/>
    </source>
</evidence>
<evidence type="ECO:0000256" key="2">
    <source>
        <dbReference type="ARBA" id="ARBA00010781"/>
    </source>
</evidence>
<keyword evidence="4 9" id="KW-0964">Secreted</keyword>
<comment type="PTM">
    <text evidence="9">Sulfation is important for activity and for the binding to a putative membrane receptor.</text>
</comment>
<evidence type="ECO:0000256" key="7">
    <source>
        <dbReference type="ARBA" id="ARBA00022782"/>
    </source>
</evidence>
<proteinExistence type="inferred from homology"/>
<keyword evidence="7 9" id="KW-0221">Differentiation</keyword>
<comment type="PTM">
    <text evidence="9">PSK-alpha is produced by endopeptidase digestion. PSK-beta is produced from PSK-alpha by exopeptidase digestion.</text>
</comment>
<name>A0AA89AJC2_9ASTE</name>
<evidence type="ECO:0000313" key="10">
    <source>
        <dbReference type="EMBL" id="KAK3003331.1"/>
    </source>
</evidence>
<comment type="caution">
    <text evidence="10">The sequence shown here is derived from an EMBL/GenBank/DDBJ whole genome shotgun (WGS) entry which is preliminary data.</text>
</comment>
<reference evidence="10" key="1">
    <citation type="submission" date="2022-12" db="EMBL/GenBank/DDBJ databases">
        <title>Draft genome assemblies for two species of Escallonia (Escalloniales).</title>
        <authorList>
            <person name="Chanderbali A."/>
            <person name="Dervinis C."/>
            <person name="Anghel I."/>
            <person name="Soltis D."/>
            <person name="Soltis P."/>
            <person name="Zapata F."/>
        </authorList>
    </citation>
    <scope>NUCLEOTIDE SEQUENCE</scope>
    <source>
        <strain evidence="10">UCBG64.0493</strain>
        <tissue evidence="10">Leaf</tissue>
    </source>
</reference>
<keyword evidence="5 9" id="KW-0765">Sulfation</keyword>
<keyword evidence="6 9" id="KW-0732">Signal</keyword>
<keyword evidence="8 9" id="KW-0339">Growth factor</keyword>
<evidence type="ECO:0000256" key="3">
    <source>
        <dbReference type="ARBA" id="ARBA00022473"/>
    </source>
</evidence>
<keyword evidence="3 9" id="KW-0217">Developmental protein</keyword>
<dbReference type="GO" id="GO:0008083">
    <property type="term" value="F:growth factor activity"/>
    <property type="evidence" value="ECO:0007669"/>
    <property type="project" value="UniProtKB-UniRule"/>
</dbReference>
<evidence type="ECO:0000256" key="1">
    <source>
        <dbReference type="ARBA" id="ARBA00004613"/>
    </source>
</evidence>
<dbReference type="GO" id="GO:0008283">
    <property type="term" value="P:cell population proliferation"/>
    <property type="evidence" value="ECO:0007669"/>
    <property type="project" value="UniProtKB-UniRule"/>
</dbReference>
<sequence length="133" mass="14644">MKMKASTLVFISLLLFLILSQSTSAARPLPSDQTDQGVQANGSPIKTKEDSVFKVKLLVHFFYSKVNVSSFNSCSLACVISHIHSFSVVLLTAQLMGLEECDGKDEDCLSRRVAAEAHLDYIYTQHHKPKGSP</sequence>
<dbReference type="Pfam" id="PF06404">
    <property type="entry name" value="PSK"/>
    <property type="match status" value="1"/>
</dbReference>
<dbReference type="Proteomes" id="UP001188597">
    <property type="component" value="Unassembled WGS sequence"/>
</dbReference>
<organism evidence="10 11">
    <name type="scientific">Escallonia herrerae</name>
    <dbReference type="NCBI Taxonomy" id="1293975"/>
    <lineage>
        <taxon>Eukaryota</taxon>
        <taxon>Viridiplantae</taxon>
        <taxon>Streptophyta</taxon>
        <taxon>Embryophyta</taxon>
        <taxon>Tracheophyta</taxon>
        <taxon>Spermatophyta</taxon>
        <taxon>Magnoliopsida</taxon>
        <taxon>eudicotyledons</taxon>
        <taxon>Gunneridae</taxon>
        <taxon>Pentapetalae</taxon>
        <taxon>asterids</taxon>
        <taxon>campanulids</taxon>
        <taxon>Escalloniales</taxon>
        <taxon>Escalloniaceae</taxon>
        <taxon>Escallonia</taxon>
    </lineage>
</organism>